<dbReference type="GO" id="GO:0005634">
    <property type="term" value="C:nucleus"/>
    <property type="evidence" value="ECO:0007669"/>
    <property type="project" value="TreeGrafter"/>
</dbReference>
<accession>A0A5J5FD59</accession>
<dbReference type="Pfam" id="PF09073">
    <property type="entry name" value="BUD22"/>
    <property type="match status" value="1"/>
</dbReference>
<dbReference type="GO" id="GO:0015629">
    <property type="term" value="C:actin cytoskeleton"/>
    <property type="evidence" value="ECO:0007669"/>
    <property type="project" value="InterPro"/>
</dbReference>
<feature type="compositionally biased region" description="Basic and acidic residues" evidence="4">
    <location>
        <begin position="333"/>
        <end position="345"/>
    </location>
</feature>
<reference evidence="6 7" key="1">
    <citation type="submission" date="2019-09" db="EMBL/GenBank/DDBJ databases">
        <title>Draft genome of the ectomycorrhizal ascomycete Sphaerosporella brunnea.</title>
        <authorList>
            <consortium name="DOE Joint Genome Institute"/>
            <person name="Benucci G.M."/>
            <person name="Marozzi G."/>
            <person name="Antonielli L."/>
            <person name="Sanchez S."/>
            <person name="Marco P."/>
            <person name="Wang X."/>
            <person name="Falini L.B."/>
            <person name="Barry K."/>
            <person name="Haridas S."/>
            <person name="Lipzen A."/>
            <person name="Labutti K."/>
            <person name="Grigoriev I.V."/>
            <person name="Murat C."/>
            <person name="Martin F."/>
            <person name="Albertini E."/>
            <person name="Donnini D."/>
            <person name="Bonito G."/>
        </authorList>
    </citation>
    <scope>NUCLEOTIDE SEQUENCE [LARGE SCALE GENOMIC DNA]</scope>
    <source>
        <strain evidence="6 7">Sb_GMNB300</strain>
    </source>
</reference>
<protein>
    <submittedName>
        <fullName evidence="6">Bud-site selection protein</fullName>
    </submittedName>
</protein>
<dbReference type="InParanoid" id="A0A5J5FD59"/>
<evidence type="ECO:0000256" key="1">
    <source>
        <dbReference type="ARBA" id="ARBA00023054"/>
    </source>
</evidence>
<feature type="compositionally biased region" description="Basic and acidic residues" evidence="4">
    <location>
        <begin position="374"/>
        <end position="387"/>
    </location>
</feature>
<feature type="compositionally biased region" description="Basic and acidic residues" evidence="4">
    <location>
        <begin position="415"/>
        <end position="430"/>
    </location>
</feature>
<feature type="compositionally biased region" description="Low complexity" evidence="4">
    <location>
        <begin position="479"/>
        <end position="488"/>
    </location>
</feature>
<feature type="compositionally biased region" description="Basic and acidic residues" evidence="4">
    <location>
        <begin position="181"/>
        <end position="208"/>
    </location>
</feature>
<evidence type="ECO:0000259" key="5">
    <source>
        <dbReference type="Pfam" id="PF09073"/>
    </source>
</evidence>
<dbReference type="PANTHER" id="PTHR23325">
    <property type="entry name" value="SERUM RESPONSE FACTOR-BINDING"/>
    <property type="match status" value="1"/>
</dbReference>
<dbReference type="GO" id="GO:0005198">
    <property type="term" value="F:structural molecule activity"/>
    <property type="evidence" value="ECO:0007669"/>
    <property type="project" value="InterPro"/>
</dbReference>
<dbReference type="Proteomes" id="UP000326924">
    <property type="component" value="Unassembled WGS sequence"/>
</dbReference>
<dbReference type="OrthoDB" id="3364872at2759"/>
<proteinExistence type="predicted"/>
<evidence type="ECO:0000313" key="6">
    <source>
        <dbReference type="EMBL" id="KAA8915070.1"/>
    </source>
</evidence>
<comment type="subcellular location">
    <subcellularLocation>
        <location evidence="3">Endomembrane system</location>
        <topology evidence="3">Peripheral membrane protein</topology>
        <orientation evidence="3">Cytoplasmic side</orientation>
    </subcellularLocation>
</comment>
<evidence type="ECO:0000256" key="4">
    <source>
        <dbReference type="SAM" id="MobiDB-lite"/>
    </source>
</evidence>
<feature type="compositionally biased region" description="Acidic residues" evidence="4">
    <location>
        <begin position="290"/>
        <end position="299"/>
    </location>
</feature>
<dbReference type="EMBL" id="VXIS01000001">
    <property type="protein sequence ID" value="KAA8915070.1"/>
    <property type="molecule type" value="Genomic_DNA"/>
</dbReference>
<feature type="domain" description="Bud22" evidence="5">
    <location>
        <begin position="48"/>
        <end position="496"/>
    </location>
</feature>
<dbReference type="PANTHER" id="PTHR23325:SF1">
    <property type="entry name" value="SERUM RESPONSE FACTOR-BINDING PROTEIN 1"/>
    <property type="match status" value="1"/>
</dbReference>
<dbReference type="InterPro" id="IPR015158">
    <property type="entry name" value="Bud22_dom"/>
</dbReference>
<dbReference type="PROSITE" id="PS00663">
    <property type="entry name" value="VINCULIN_1"/>
    <property type="match status" value="1"/>
</dbReference>
<gene>
    <name evidence="6" type="ORF">FN846DRAFT_901640</name>
</gene>
<dbReference type="GO" id="GO:0012505">
    <property type="term" value="C:endomembrane system"/>
    <property type="evidence" value="ECO:0007669"/>
    <property type="project" value="UniProtKB-SubCell"/>
</dbReference>
<feature type="compositionally biased region" description="Basic and acidic residues" evidence="4">
    <location>
        <begin position="449"/>
        <end position="463"/>
    </location>
</feature>
<keyword evidence="2" id="KW-0472">Membrane</keyword>
<comment type="caution">
    <text evidence="6">The sequence shown here is derived from an EMBL/GenBank/DDBJ whole genome shotgun (WGS) entry which is preliminary data.</text>
</comment>
<feature type="region of interest" description="Disordered" evidence="4">
    <location>
        <begin position="1"/>
        <end position="37"/>
    </location>
</feature>
<organism evidence="6 7">
    <name type="scientific">Sphaerosporella brunnea</name>
    <dbReference type="NCBI Taxonomy" id="1250544"/>
    <lineage>
        <taxon>Eukaryota</taxon>
        <taxon>Fungi</taxon>
        <taxon>Dikarya</taxon>
        <taxon>Ascomycota</taxon>
        <taxon>Pezizomycotina</taxon>
        <taxon>Pezizomycetes</taxon>
        <taxon>Pezizales</taxon>
        <taxon>Pyronemataceae</taxon>
        <taxon>Sphaerosporella</taxon>
    </lineage>
</organism>
<dbReference type="GO" id="GO:0007155">
    <property type="term" value="P:cell adhesion"/>
    <property type="evidence" value="ECO:0007669"/>
    <property type="project" value="InterPro"/>
</dbReference>
<dbReference type="GO" id="GO:0030686">
    <property type="term" value="C:90S preribosome"/>
    <property type="evidence" value="ECO:0007669"/>
    <property type="project" value="TreeGrafter"/>
</dbReference>
<keyword evidence="7" id="KW-1185">Reference proteome</keyword>
<feature type="compositionally biased region" description="Basic and acidic residues" evidence="4">
    <location>
        <begin position="300"/>
        <end position="311"/>
    </location>
</feature>
<feature type="region of interest" description="Disordered" evidence="4">
    <location>
        <begin position="181"/>
        <end position="496"/>
    </location>
</feature>
<keyword evidence="1" id="KW-0175">Coiled coil</keyword>
<evidence type="ECO:0000256" key="3">
    <source>
        <dbReference type="ARBA" id="ARBA00029433"/>
    </source>
</evidence>
<dbReference type="GO" id="GO:0030490">
    <property type="term" value="P:maturation of SSU-rRNA"/>
    <property type="evidence" value="ECO:0007669"/>
    <property type="project" value="TreeGrafter"/>
</dbReference>
<evidence type="ECO:0000313" key="7">
    <source>
        <dbReference type="Proteomes" id="UP000326924"/>
    </source>
</evidence>
<name>A0A5J5FD59_9PEZI</name>
<sequence>MKRKAVHSHSNAPSAKKNRGAQSLADPSSLPPRAVEGIHRTVVGEVKKGDKNVFRTLKKAQTFETRKIIKRVKQARDKNDAALTTKLESELAACKALSAKDLDHLAGEHVLRTLGKRKRVIASMLWPKELVIPPAPDIADKARANVVARMFGTAAVKEAVTGVVDKVEMAMGLKEVEVKKEKIKDENSEEKEKPAKKGKIAVKEKEEGEGGSENEVILSDGDRVMEESEEFAGFSDAGHEGSSDEEEAPSPANNARKSEDLDEDALWDRLMDPTAEDFKDLEERIGTSDSEAEEEEEGGEDVRDELQRTDDEWSGSEADSAEEEEKAPAPPQKAKEKKEKKEKAKPMSAASSQFLPSLMAGYVSGGDSDPDADWYEKQGKKRGPPEKKQRKNRMGQQARQALWEKKFGARANHVKKQEEQRQQELREKAARKAAWLAKRRGGNAPAGDAEGKKEGKEKKEEGPLHPSWEAARKAKEKQAQVAAALAKPQGKKITFD</sequence>
<dbReference type="AlphaFoldDB" id="A0A5J5FD59"/>
<feature type="compositionally biased region" description="Basic and acidic residues" evidence="4">
    <location>
        <begin position="266"/>
        <end position="286"/>
    </location>
</feature>
<evidence type="ECO:0000256" key="2">
    <source>
        <dbReference type="ARBA" id="ARBA00023136"/>
    </source>
</evidence>
<dbReference type="InterPro" id="IPR037393">
    <property type="entry name" value="Bud22/SRFB1"/>
</dbReference>
<dbReference type="InterPro" id="IPR000633">
    <property type="entry name" value="Vinculin_CS"/>
</dbReference>